<organism evidence="3">
    <name type="scientific">Ananas comosus var. bracteatus</name>
    <name type="common">red pineapple</name>
    <dbReference type="NCBI Taxonomy" id="296719"/>
    <lineage>
        <taxon>Eukaryota</taxon>
        <taxon>Viridiplantae</taxon>
        <taxon>Streptophyta</taxon>
        <taxon>Embryophyta</taxon>
        <taxon>Tracheophyta</taxon>
        <taxon>Spermatophyta</taxon>
        <taxon>Magnoliopsida</taxon>
        <taxon>Liliopsida</taxon>
        <taxon>Poales</taxon>
        <taxon>Bromeliaceae</taxon>
        <taxon>Bromelioideae</taxon>
        <taxon>Ananas</taxon>
    </lineage>
</organism>
<evidence type="ECO:0000256" key="1">
    <source>
        <dbReference type="ARBA" id="ARBA00009995"/>
    </source>
</evidence>
<comment type="similarity">
    <text evidence="1">Belongs to the UDP-glycosyltransferase family.</text>
</comment>
<keyword evidence="2" id="KW-0808">Transferase</keyword>
<dbReference type="FunFam" id="3.40.50.2000:FF:000060">
    <property type="entry name" value="Glycosyltransferase"/>
    <property type="match status" value="1"/>
</dbReference>
<reference evidence="3" key="1">
    <citation type="submission" date="2020-07" db="EMBL/GenBank/DDBJ databases">
        <authorList>
            <person name="Lin J."/>
        </authorList>
    </citation>
    <scope>NUCLEOTIDE SEQUENCE</scope>
</reference>
<evidence type="ECO:0000313" key="3">
    <source>
        <dbReference type="EMBL" id="CAD1846753.1"/>
    </source>
</evidence>
<dbReference type="InterPro" id="IPR002213">
    <property type="entry name" value="UDP_glucos_trans"/>
</dbReference>
<accession>A0A6V7QUA1</accession>
<dbReference type="GO" id="GO:0008194">
    <property type="term" value="F:UDP-glycosyltransferase activity"/>
    <property type="evidence" value="ECO:0007669"/>
    <property type="project" value="InterPro"/>
</dbReference>
<dbReference type="AlphaFoldDB" id="A0A6V7QUA1"/>
<dbReference type="PANTHER" id="PTHR48045:SF34">
    <property type="entry name" value="ISOFLAVONE 7-O-GLUCOSYLTRANSFERASE 1-LIKE"/>
    <property type="match status" value="1"/>
</dbReference>
<evidence type="ECO:0000256" key="2">
    <source>
        <dbReference type="ARBA" id="ARBA00022679"/>
    </source>
</evidence>
<dbReference type="Pfam" id="PF00201">
    <property type="entry name" value="UDPGT"/>
    <property type="match status" value="1"/>
</dbReference>
<dbReference type="SUPFAM" id="SSF53756">
    <property type="entry name" value="UDP-Glycosyltransferase/glycogen phosphorylase"/>
    <property type="match status" value="1"/>
</dbReference>
<name>A0A6V7QUA1_ANACO</name>
<sequence length="520" mass="56099">MLVSTFLLLPTPALTPATSFPFSLPSFSFVIYINILPIYKDVLNEKLRKTCGHFHFPIHQPPTSSLQPGLQTSFCFPRSAFLLLQLKEDSNHSLLSSKRKANTPLPLNLKTYNVEASVPDQGVDLAKNPFKEGAFFIRNAPRNFRLGVEAAVGESGRSVTCLVCDTFFASVVASIGEELSVPWVSFWVAAPSALLAYVCYDLVREVYINLCSKCDGNVAGCTLEAVPGLSRIHALDLPGDMVESFRGRNKDPDSAMFAKMMRDNALALPRAAAVATNSHELLSPAELTSDLKSKFNELLCLGFMTLSSMPPLLPLPSSEEDATTGCLSWLDTQAAASVAYVCFGTMGALPPEELAALAEALEASGVPFVWSIKDELAGHLPRGFAERTAVKCGNKLVAWAPQREILAHGAVGAHVTHCGYNSLCESILGGVPVICRSLWADNHINARMAEEVWKIGVRVEEGVITKKGMLDCLEAVFRSPKGKQLREAAGALKEAVVEAASPDGDAARDFESLVEIISNA</sequence>
<dbReference type="Gene3D" id="3.40.50.2000">
    <property type="entry name" value="Glycogen Phosphorylase B"/>
    <property type="match status" value="2"/>
</dbReference>
<gene>
    <name evidence="3" type="ORF">CB5_LOCUS29964</name>
</gene>
<dbReference type="PANTHER" id="PTHR48045">
    <property type="entry name" value="UDP-GLYCOSYLTRANSFERASE 72B1"/>
    <property type="match status" value="1"/>
</dbReference>
<dbReference type="EMBL" id="CAJEUB010000022">
    <property type="protein sequence ID" value="CAD1846753.1"/>
    <property type="molecule type" value="Genomic_DNA"/>
</dbReference>
<dbReference type="CDD" id="cd03784">
    <property type="entry name" value="GT1_Gtf-like"/>
    <property type="match status" value="1"/>
</dbReference>
<evidence type="ECO:0008006" key="4">
    <source>
        <dbReference type="Google" id="ProtNLM"/>
    </source>
</evidence>
<proteinExistence type="inferred from homology"/>
<protein>
    <recommendedName>
        <fullName evidence="4">Glycosyltransferase</fullName>
    </recommendedName>
</protein>